<dbReference type="KEGG" id="pzu:PHZ_c1390"/>
<evidence type="ECO:0008006" key="4">
    <source>
        <dbReference type="Google" id="ProtNLM"/>
    </source>
</evidence>
<protein>
    <recommendedName>
        <fullName evidence="4">Lipoprotein</fullName>
    </recommendedName>
</protein>
<gene>
    <name evidence="2" type="ordered locus">PHZ_c1390</name>
</gene>
<feature type="signal peptide" evidence="1">
    <location>
        <begin position="1"/>
        <end position="39"/>
    </location>
</feature>
<proteinExistence type="predicted"/>
<name>B4R9P0_PHEZH</name>
<dbReference type="Proteomes" id="UP000001868">
    <property type="component" value="Chromosome"/>
</dbReference>
<evidence type="ECO:0000256" key="1">
    <source>
        <dbReference type="SAM" id="SignalP"/>
    </source>
</evidence>
<keyword evidence="1" id="KW-0732">Signal</keyword>
<keyword evidence="3" id="KW-1185">Reference proteome</keyword>
<accession>B4R9P0</accession>
<evidence type="ECO:0000313" key="2">
    <source>
        <dbReference type="EMBL" id="ACG77804.1"/>
    </source>
</evidence>
<evidence type="ECO:0000313" key="3">
    <source>
        <dbReference type="Proteomes" id="UP000001868"/>
    </source>
</evidence>
<sequence length="144" mass="15527">MQPPARRVTARPPAGRLLRMYAKPLLLVAVAALALSGCAKRTKPPGDTGVCYHVVFQKDGTLKYNKLVDAPSLEVCAANLEAMRVKFLTLGGSQRELVGAYQSNFLFIDPYGIHTSTSLEGPRYTALVRTGDGRLAIPGAMPQQ</sequence>
<dbReference type="EMBL" id="CP000747">
    <property type="protein sequence ID" value="ACG77804.1"/>
    <property type="molecule type" value="Genomic_DNA"/>
</dbReference>
<dbReference type="eggNOG" id="ENOG5032UFH">
    <property type="taxonomic scope" value="Bacteria"/>
</dbReference>
<reference evidence="2 3" key="1">
    <citation type="journal article" date="2008" name="BMC Genomics">
        <title>Complete genome of Phenylobacterium zucineum - a novel facultative intracellular bacterium isolated from human erythroleukemia cell line K562.</title>
        <authorList>
            <person name="Luo Y."/>
            <person name="Xu X."/>
            <person name="Ding Z."/>
            <person name="Liu Z."/>
            <person name="Zhang B."/>
            <person name="Yan Z."/>
            <person name="Sun J."/>
            <person name="Hu S."/>
            <person name="Hu X."/>
        </authorList>
    </citation>
    <scope>NUCLEOTIDE SEQUENCE [LARGE SCALE GENOMIC DNA]</scope>
    <source>
        <strain evidence="2 3">HLK1</strain>
    </source>
</reference>
<dbReference type="AlphaFoldDB" id="B4R9P0"/>
<feature type="chain" id="PRO_5002825257" description="Lipoprotein" evidence="1">
    <location>
        <begin position="40"/>
        <end position="144"/>
    </location>
</feature>
<organism evidence="2 3">
    <name type="scientific">Phenylobacterium zucineum (strain HLK1)</name>
    <dbReference type="NCBI Taxonomy" id="450851"/>
    <lineage>
        <taxon>Bacteria</taxon>
        <taxon>Pseudomonadati</taxon>
        <taxon>Pseudomonadota</taxon>
        <taxon>Alphaproteobacteria</taxon>
        <taxon>Caulobacterales</taxon>
        <taxon>Caulobacteraceae</taxon>
        <taxon>Phenylobacterium</taxon>
    </lineage>
</organism>
<dbReference type="STRING" id="450851.PHZ_c1390"/>
<dbReference type="HOGENOM" id="CLU_1802426_0_0_5"/>